<organism evidence="14 15">
    <name type="scientific">Dongia rigui</name>
    <dbReference type="NCBI Taxonomy" id="940149"/>
    <lineage>
        <taxon>Bacteria</taxon>
        <taxon>Pseudomonadati</taxon>
        <taxon>Pseudomonadota</taxon>
        <taxon>Alphaproteobacteria</taxon>
        <taxon>Rhodospirillales</taxon>
        <taxon>Dongiaceae</taxon>
        <taxon>Dongia</taxon>
    </lineage>
</organism>
<dbReference type="Proteomes" id="UP001271769">
    <property type="component" value="Unassembled WGS sequence"/>
</dbReference>
<dbReference type="InterPro" id="IPR022107">
    <property type="entry name" value="DNA_pol_III_gamma/tau_C"/>
</dbReference>
<dbReference type="Gene3D" id="1.20.272.10">
    <property type="match status" value="1"/>
</dbReference>
<dbReference type="SUPFAM" id="SSF52540">
    <property type="entry name" value="P-loop containing nucleoside triphosphate hydrolases"/>
    <property type="match status" value="1"/>
</dbReference>
<dbReference type="InterPro" id="IPR003593">
    <property type="entry name" value="AAA+_ATPase"/>
</dbReference>
<dbReference type="GO" id="GO:0003887">
    <property type="term" value="F:DNA-directed DNA polymerase activity"/>
    <property type="evidence" value="ECO:0007669"/>
    <property type="project" value="UniProtKB-EC"/>
</dbReference>
<dbReference type="InterPro" id="IPR027417">
    <property type="entry name" value="P-loop_NTPase"/>
</dbReference>
<keyword evidence="4 11" id="KW-0235">DNA replication</keyword>
<dbReference type="RefSeq" id="WP_320500489.1">
    <property type="nucleotide sequence ID" value="NZ_JAXCLX010000001.1"/>
</dbReference>
<proteinExistence type="inferred from homology"/>
<dbReference type="NCBIfam" id="TIGR02397">
    <property type="entry name" value="dnaX_nterm"/>
    <property type="match status" value="1"/>
</dbReference>
<dbReference type="Pfam" id="PF13177">
    <property type="entry name" value="DNA_pol3_delta2"/>
    <property type="match status" value="1"/>
</dbReference>
<comment type="caution">
    <text evidence="14">The sequence shown here is derived from an EMBL/GenBank/DDBJ whole genome shotgun (WGS) entry which is preliminary data.</text>
</comment>
<evidence type="ECO:0000256" key="12">
    <source>
        <dbReference type="SAM" id="MobiDB-lite"/>
    </source>
</evidence>
<keyword evidence="15" id="KW-1185">Reference proteome</keyword>
<evidence type="ECO:0000256" key="5">
    <source>
        <dbReference type="ARBA" id="ARBA00022723"/>
    </source>
</evidence>
<evidence type="ECO:0000256" key="10">
    <source>
        <dbReference type="ARBA" id="ARBA00049244"/>
    </source>
</evidence>
<dbReference type="InterPro" id="IPR022754">
    <property type="entry name" value="DNA_pol_III_gamma-3"/>
</dbReference>
<feature type="region of interest" description="Disordered" evidence="12">
    <location>
        <begin position="591"/>
        <end position="615"/>
    </location>
</feature>
<evidence type="ECO:0000256" key="2">
    <source>
        <dbReference type="ARBA" id="ARBA00022679"/>
    </source>
</evidence>
<dbReference type="PANTHER" id="PTHR11669">
    <property type="entry name" value="REPLICATION FACTOR C / DNA POLYMERASE III GAMMA-TAU SUBUNIT"/>
    <property type="match status" value="1"/>
</dbReference>
<dbReference type="PANTHER" id="PTHR11669:SF0">
    <property type="entry name" value="PROTEIN STICHEL-LIKE 2"/>
    <property type="match status" value="1"/>
</dbReference>
<dbReference type="Gene3D" id="1.10.8.60">
    <property type="match status" value="1"/>
</dbReference>
<evidence type="ECO:0000256" key="6">
    <source>
        <dbReference type="ARBA" id="ARBA00022741"/>
    </source>
</evidence>
<sequence length="627" mass="66062">MSEESGQSSVASGEHYRVLARKYRPSDFSGLVGQDALVRTLTNAIAAGRLAHAFMLTGVRGVGKTTTARILARAFNCVGLDGKGGPTASPCGQCEHCVAIAEDRHVDVIEMDAASRTGVGDMRELIEGVRYRPVSARYKVYIIDEVHMLSNSAFNALLKTLEEPPGHVKFVFATTEIRKVPVTVLSRCQRFDLRRIEADVLAAHFARIVAAENVAVEPNALALVARAADGSARDGLSLLDQAIAMAEGTVTEAQVREMLGLSDRTQLFDLYEAVMGGAAPKALDLLGAMYRAGADPIVVVQDLLDLTHLVTRAKISPEALASPTMPEAEKKRGAELAAKLSMPILARCWQMLLKGLGEAQAAPQALAAVEMALIRLMHVADLPTPGELVKKLSAGQLPAGTPAAPARGGNGAGNGNGTSAIATSYVSGASGGGPTAFAQHGSAARLEVVPQSAPMASPMTTPVVAAAPQGLADPRSFDELVALFRQKKEAILMTHLLSDVHLVHFESGRLDFRPSERAPANLAPRLAQCLLEWTGKRWMVSLSNAAGEATLKQQEAAIVAERKRQAAEHPIVQAILKTFPGATIDEVRDLGGAEPAAPAPAAATEASDAASDDDAIDIDMIFGDDDL</sequence>
<comment type="subunit">
    <text evidence="11">DNA polymerase III contains a core (composed of alpha, epsilon and theta chains) that associates with a tau subunit. This core dimerizes to form the POLIII' complex. PolIII' associates with the gamma complex (composed of gamma, delta, delta', psi and chi chains) and with the beta chain to form the complete DNA polymerase III complex.</text>
</comment>
<protein>
    <recommendedName>
        <fullName evidence="11">DNA polymerase III subunit gamma/tau</fullName>
        <ecNumber evidence="11">2.7.7.7</ecNumber>
    </recommendedName>
</protein>
<dbReference type="CDD" id="cd18137">
    <property type="entry name" value="HLD_clamp_pol_III_gamma_tau"/>
    <property type="match status" value="1"/>
</dbReference>
<keyword evidence="8 11" id="KW-0067">ATP-binding</keyword>
<dbReference type="NCBIfam" id="NF006585">
    <property type="entry name" value="PRK09111.1"/>
    <property type="match status" value="1"/>
</dbReference>
<dbReference type="InterPro" id="IPR045085">
    <property type="entry name" value="HLD_clamp_pol_III_gamma_tau"/>
</dbReference>
<dbReference type="SUPFAM" id="SSF48019">
    <property type="entry name" value="post-AAA+ oligomerization domain-like"/>
    <property type="match status" value="1"/>
</dbReference>
<keyword evidence="5" id="KW-0479">Metal-binding</keyword>
<dbReference type="SMART" id="SM00382">
    <property type="entry name" value="AAA"/>
    <property type="match status" value="1"/>
</dbReference>
<evidence type="ECO:0000313" key="15">
    <source>
        <dbReference type="Proteomes" id="UP001271769"/>
    </source>
</evidence>
<dbReference type="InterPro" id="IPR012763">
    <property type="entry name" value="DNA_pol_III_sug/sutau_N"/>
</dbReference>
<evidence type="ECO:0000259" key="13">
    <source>
        <dbReference type="SMART" id="SM00382"/>
    </source>
</evidence>
<dbReference type="NCBIfam" id="NF004046">
    <property type="entry name" value="PRK05563.1"/>
    <property type="match status" value="1"/>
</dbReference>
<evidence type="ECO:0000256" key="1">
    <source>
        <dbReference type="ARBA" id="ARBA00006360"/>
    </source>
</evidence>
<dbReference type="EMBL" id="JAXCLX010000001">
    <property type="protein sequence ID" value="MDY0872070.1"/>
    <property type="molecule type" value="Genomic_DNA"/>
</dbReference>
<gene>
    <name evidence="11" type="primary">dnaX</name>
    <name evidence="14" type="ORF">SMD31_09055</name>
</gene>
<evidence type="ECO:0000256" key="7">
    <source>
        <dbReference type="ARBA" id="ARBA00022833"/>
    </source>
</evidence>
<keyword evidence="7" id="KW-0862">Zinc</keyword>
<dbReference type="EC" id="2.7.7.7" evidence="11"/>
<name>A0ABU5DXS1_9PROT</name>
<evidence type="ECO:0000256" key="4">
    <source>
        <dbReference type="ARBA" id="ARBA00022705"/>
    </source>
</evidence>
<comment type="catalytic activity">
    <reaction evidence="10 11">
        <text>DNA(n) + a 2'-deoxyribonucleoside 5'-triphosphate = DNA(n+1) + diphosphate</text>
        <dbReference type="Rhea" id="RHEA:22508"/>
        <dbReference type="Rhea" id="RHEA-COMP:17339"/>
        <dbReference type="Rhea" id="RHEA-COMP:17340"/>
        <dbReference type="ChEBI" id="CHEBI:33019"/>
        <dbReference type="ChEBI" id="CHEBI:61560"/>
        <dbReference type="ChEBI" id="CHEBI:173112"/>
        <dbReference type="EC" id="2.7.7.7"/>
    </reaction>
</comment>
<dbReference type="CDD" id="cd00009">
    <property type="entry name" value="AAA"/>
    <property type="match status" value="1"/>
</dbReference>
<accession>A0ABU5DXS1</accession>
<keyword evidence="3 11" id="KW-0548">Nucleotidyltransferase</keyword>
<feature type="domain" description="AAA+ ATPase" evidence="13">
    <location>
        <begin position="50"/>
        <end position="197"/>
    </location>
</feature>
<dbReference type="Gene3D" id="3.40.50.300">
    <property type="entry name" value="P-loop containing nucleotide triphosphate hydrolases"/>
    <property type="match status" value="1"/>
</dbReference>
<evidence type="ECO:0000256" key="9">
    <source>
        <dbReference type="ARBA" id="ARBA00022932"/>
    </source>
</evidence>
<dbReference type="InterPro" id="IPR008921">
    <property type="entry name" value="DNA_pol3_clamp-load_cplx_C"/>
</dbReference>
<dbReference type="Pfam" id="PF22608">
    <property type="entry name" value="DNAX_ATPase_lid"/>
    <property type="match status" value="1"/>
</dbReference>
<keyword evidence="2 11" id="KW-0808">Transferase</keyword>
<dbReference type="InterPro" id="IPR050238">
    <property type="entry name" value="DNA_Rep/Repair_Clamp_Loader"/>
</dbReference>
<evidence type="ECO:0000313" key="14">
    <source>
        <dbReference type="EMBL" id="MDY0872070.1"/>
    </source>
</evidence>
<keyword evidence="9 11" id="KW-0239">DNA-directed DNA polymerase</keyword>
<dbReference type="Pfam" id="PF12169">
    <property type="entry name" value="DNA_pol3_gamma3"/>
    <property type="match status" value="1"/>
</dbReference>
<reference evidence="14 15" key="1">
    <citation type="journal article" date="2013" name="Antonie Van Leeuwenhoek">
        <title>Dongia rigui sp. nov., isolated from freshwater of a large wetland in Korea.</title>
        <authorList>
            <person name="Baik K.S."/>
            <person name="Hwang Y.M."/>
            <person name="Choi J.S."/>
            <person name="Kwon J."/>
            <person name="Seong C.N."/>
        </authorList>
    </citation>
    <scope>NUCLEOTIDE SEQUENCE [LARGE SCALE GENOMIC DNA]</scope>
    <source>
        <strain evidence="14 15">04SU4-P</strain>
    </source>
</reference>
<feature type="compositionally biased region" description="Low complexity" evidence="12">
    <location>
        <begin position="592"/>
        <end position="609"/>
    </location>
</feature>
<evidence type="ECO:0000256" key="3">
    <source>
        <dbReference type="ARBA" id="ARBA00022695"/>
    </source>
</evidence>
<comment type="similarity">
    <text evidence="1 11">Belongs to the DnaX/STICHEL family.</text>
</comment>
<keyword evidence="6 11" id="KW-0547">Nucleotide-binding</keyword>
<comment type="function">
    <text evidence="11">DNA polymerase III is a complex, multichain enzyme responsible for most of the replicative synthesis in bacteria. This DNA polymerase also exhibits 3' to 5' exonuclease activity.</text>
</comment>
<evidence type="ECO:0000256" key="11">
    <source>
        <dbReference type="RuleBase" id="RU364063"/>
    </source>
</evidence>
<evidence type="ECO:0000256" key="8">
    <source>
        <dbReference type="ARBA" id="ARBA00022840"/>
    </source>
</evidence>
<dbReference type="Pfam" id="PF12362">
    <property type="entry name" value="DUF3646"/>
    <property type="match status" value="1"/>
</dbReference>